<evidence type="ECO:0000256" key="1">
    <source>
        <dbReference type="ARBA" id="ARBA00022741"/>
    </source>
</evidence>
<evidence type="ECO:0000313" key="5">
    <source>
        <dbReference type="Proteomes" id="UP000317496"/>
    </source>
</evidence>
<dbReference type="PROSITE" id="PS50893">
    <property type="entry name" value="ABC_TRANSPORTER_2"/>
    <property type="match status" value="2"/>
</dbReference>
<keyword evidence="2 4" id="KW-0067">ATP-binding</keyword>
<gene>
    <name evidence="4" type="ORF">FNB15_08805</name>
</gene>
<dbReference type="InterPro" id="IPR027417">
    <property type="entry name" value="P-loop_NTPase"/>
</dbReference>
<evidence type="ECO:0000313" key="4">
    <source>
        <dbReference type="EMBL" id="QDO99701.1"/>
    </source>
</evidence>
<dbReference type="AlphaFoldDB" id="A0A516H7K0"/>
<dbReference type="Proteomes" id="UP000317496">
    <property type="component" value="Chromosome"/>
</dbReference>
<reference evidence="4 5" key="1">
    <citation type="submission" date="2019-07" db="EMBL/GenBank/DDBJ databases">
        <title>Genome sequencing for Ferrovibrio sp. K5.</title>
        <authorList>
            <person name="Park S.-J."/>
        </authorList>
    </citation>
    <scope>NUCLEOTIDE SEQUENCE [LARGE SCALE GENOMIC DNA]</scope>
    <source>
        <strain evidence="4 5">K5</strain>
    </source>
</reference>
<dbReference type="SMART" id="SM00382">
    <property type="entry name" value="AAA"/>
    <property type="match status" value="1"/>
</dbReference>
<dbReference type="GO" id="GO:0016887">
    <property type="term" value="F:ATP hydrolysis activity"/>
    <property type="evidence" value="ECO:0007669"/>
    <property type="project" value="InterPro"/>
</dbReference>
<dbReference type="InterPro" id="IPR003593">
    <property type="entry name" value="AAA+_ATPase"/>
</dbReference>
<dbReference type="GO" id="GO:0005524">
    <property type="term" value="F:ATP binding"/>
    <property type="evidence" value="ECO:0007669"/>
    <property type="project" value="UniProtKB-KW"/>
</dbReference>
<evidence type="ECO:0000256" key="2">
    <source>
        <dbReference type="ARBA" id="ARBA00022840"/>
    </source>
</evidence>
<dbReference type="KEGG" id="fer:FNB15_08805"/>
<dbReference type="Gene3D" id="3.40.50.300">
    <property type="entry name" value="P-loop containing nucleotide triphosphate hydrolases"/>
    <property type="match status" value="2"/>
</dbReference>
<dbReference type="EMBL" id="CP041636">
    <property type="protein sequence ID" value="QDO99701.1"/>
    <property type="molecule type" value="Genomic_DNA"/>
</dbReference>
<dbReference type="SUPFAM" id="SSF52540">
    <property type="entry name" value="P-loop containing nucleoside triphosphate hydrolases"/>
    <property type="match status" value="2"/>
</dbReference>
<dbReference type="PANTHER" id="PTHR43790:SF4">
    <property type="entry name" value="GUANOSINE IMPORT ATP-BINDING PROTEIN NUPO"/>
    <property type="match status" value="1"/>
</dbReference>
<feature type="domain" description="ABC transporter" evidence="3">
    <location>
        <begin position="17"/>
        <end position="252"/>
    </location>
</feature>
<dbReference type="InterPro" id="IPR050107">
    <property type="entry name" value="ABC_carbohydrate_import_ATPase"/>
</dbReference>
<sequence length="513" mass="55301">MFVPDPAAPPSTGAVSLEALGMSKQFGALKALDNVTMKVEAGSFHALLGENGAGKSTLVKCIMGYYTADHGQVMVGNHEQPISSPRMAHTLGLGMVYQHFTLVPDMTVAENLVLARTDLPAVIDWKAEHAALEAFFATMPFRVPLDRKVAALAAGEKQKTEILKQLYLQRRFLILDEPTSVLTPAEADEVLGLLRDMTRAKQLTVLTITHKFREVFAFADTVTVLRRGKFAGSGKVADLTADDMAKMMMGEQKLPDPAPRTGAPRDETRLAITMLNVADDAGNPAVKEMSLQVRAGEILGIAGVSGNGQRELVEAIAGQRDIRDGTIILHGEAFDRSRAAMKRHKLSCLPEEPLRNACVAKMSVAENLAFRRFDEEPFAAGGWWLKPGAFRTAAQQIIARYRVKTPGPDAAIGQLSGGNVQRAVLGREIGGEVNVLVAANPCFGLDFAAVADIHGQIMAARNRGAAVLLVSEDLDELFELSDRIAVMFSGRIVYEDAIGNADLTVIGRHMAGH</sequence>
<dbReference type="InterPro" id="IPR003439">
    <property type="entry name" value="ABC_transporter-like_ATP-bd"/>
</dbReference>
<dbReference type="Pfam" id="PF00005">
    <property type="entry name" value="ABC_tran"/>
    <property type="match status" value="2"/>
</dbReference>
<keyword evidence="1" id="KW-0547">Nucleotide-binding</keyword>
<organism evidence="4 5">
    <name type="scientific">Ferrovibrio terrae</name>
    <dbReference type="NCBI Taxonomy" id="2594003"/>
    <lineage>
        <taxon>Bacteria</taxon>
        <taxon>Pseudomonadati</taxon>
        <taxon>Pseudomonadota</taxon>
        <taxon>Alphaproteobacteria</taxon>
        <taxon>Rhodospirillales</taxon>
        <taxon>Rhodospirillaceae</taxon>
        <taxon>Ferrovibrio</taxon>
    </lineage>
</organism>
<dbReference type="CDD" id="cd03215">
    <property type="entry name" value="ABC_Carb_Monos_II"/>
    <property type="match status" value="1"/>
</dbReference>
<accession>A0A516H7K0</accession>
<protein>
    <submittedName>
        <fullName evidence="4">ABC transporter ATP-binding protein</fullName>
    </submittedName>
</protein>
<dbReference type="PANTHER" id="PTHR43790">
    <property type="entry name" value="CARBOHYDRATE TRANSPORT ATP-BINDING PROTEIN MG119-RELATED"/>
    <property type="match status" value="1"/>
</dbReference>
<name>A0A516H7K0_9PROT</name>
<proteinExistence type="predicted"/>
<dbReference type="CDD" id="cd03216">
    <property type="entry name" value="ABC_Carb_Monos_I"/>
    <property type="match status" value="1"/>
</dbReference>
<feature type="domain" description="ABC transporter" evidence="3">
    <location>
        <begin position="270"/>
        <end position="510"/>
    </location>
</feature>
<dbReference type="OrthoDB" id="7283113at2"/>
<keyword evidence="5" id="KW-1185">Reference proteome</keyword>
<evidence type="ECO:0000259" key="3">
    <source>
        <dbReference type="PROSITE" id="PS50893"/>
    </source>
</evidence>